<reference evidence="2" key="1">
    <citation type="submission" date="2022-12" db="EMBL/GenBank/DDBJ databases">
        <title>Reference genome sequencing for broad-spectrum identification of bacterial and archaeal isolates by mass spectrometry.</title>
        <authorList>
            <person name="Sekiguchi Y."/>
            <person name="Tourlousse D.M."/>
        </authorList>
    </citation>
    <scope>NUCLEOTIDE SEQUENCE</scope>
    <source>
        <strain evidence="2">LLR39Z86</strain>
    </source>
</reference>
<feature type="domain" description="N-acetyltransferase" evidence="1">
    <location>
        <begin position="2"/>
        <end position="149"/>
    </location>
</feature>
<proteinExistence type="predicted"/>
<dbReference type="EMBL" id="BSDT01000001">
    <property type="protein sequence ID" value="GLI43846.1"/>
    <property type="molecule type" value="Genomic_DNA"/>
</dbReference>
<dbReference type="PROSITE" id="PS51186">
    <property type="entry name" value="GNAT"/>
    <property type="match status" value="1"/>
</dbReference>
<sequence>MTLIRRETEGDAPLIHALHDAAFAGRPYSSGTEAAIVDALRAGEDWVPQLSFVAEVDGKPVGHAVCSYGRLGVTRVLGLGPIGVEPPLHGKGIGSALMHASIGAADAMDEPMIMLLGDPNYYGRFGFEPASRYGIEPQEPAWESAFQVRRLAAWREDLRGRYVYSPGFDAQN</sequence>
<dbReference type="InterPro" id="IPR016181">
    <property type="entry name" value="Acyl_CoA_acyltransferase"/>
</dbReference>
<organism evidence="2 3">
    <name type="scientific">Glycomyces algeriensis</name>
    <dbReference type="NCBI Taxonomy" id="256037"/>
    <lineage>
        <taxon>Bacteria</taxon>
        <taxon>Bacillati</taxon>
        <taxon>Actinomycetota</taxon>
        <taxon>Actinomycetes</taxon>
        <taxon>Glycomycetales</taxon>
        <taxon>Glycomycetaceae</taxon>
        <taxon>Glycomyces</taxon>
    </lineage>
</organism>
<evidence type="ECO:0000259" key="1">
    <source>
        <dbReference type="PROSITE" id="PS51186"/>
    </source>
</evidence>
<comment type="caution">
    <text evidence="2">The sequence shown here is derived from an EMBL/GenBank/DDBJ whole genome shotgun (WGS) entry which is preliminary data.</text>
</comment>
<accession>A0A9W6LIN7</accession>
<dbReference type="GO" id="GO:0016747">
    <property type="term" value="F:acyltransferase activity, transferring groups other than amino-acyl groups"/>
    <property type="evidence" value="ECO:0007669"/>
    <property type="project" value="InterPro"/>
</dbReference>
<dbReference type="InterPro" id="IPR000182">
    <property type="entry name" value="GNAT_dom"/>
</dbReference>
<dbReference type="Pfam" id="PF00583">
    <property type="entry name" value="Acetyltransf_1"/>
    <property type="match status" value="1"/>
</dbReference>
<dbReference type="CDD" id="cd04301">
    <property type="entry name" value="NAT_SF"/>
    <property type="match status" value="1"/>
</dbReference>
<dbReference type="Proteomes" id="UP001144313">
    <property type="component" value="Unassembled WGS sequence"/>
</dbReference>
<evidence type="ECO:0000313" key="2">
    <source>
        <dbReference type="EMBL" id="GLI43846.1"/>
    </source>
</evidence>
<gene>
    <name evidence="2" type="primary">yhbS</name>
    <name evidence="2" type="ORF">GALLR39Z86_36960</name>
</gene>
<name>A0A9W6LIN7_9ACTN</name>
<dbReference type="RefSeq" id="WP_270114541.1">
    <property type="nucleotide sequence ID" value="NZ_BAAAOL010000007.1"/>
</dbReference>
<evidence type="ECO:0000313" key="3">
    <source>
        <dbReference type="Proteomes" id="UP001144313"/>
    </source>
</evidence>
<protein>
    <submittedName>
        <fullName evidence="2">N-acetyltransferase</fullName>
    </submittedName>
</protein>
<dbReference type="SUPFAM" id="SSF55729">
    <property type="entry name" value="Acyl-CoA N-acyltransferases (Nat)"/>
    <property type="match status" value="1"/>
</dbReference>
<dbReference type="AlphaFoldDB" id="A0A9W6LIN7"/>
<keyword evidence="3" id="KW-1185">Reference proteome</keyword>
<dbReference type="Gene3D" id="3.40.630.30">
    <property type="match status" value="1"/>
</dbReference>